<dbReference type="EMBL" id="CP029210">
    <property type="protein sequence ID" value="AWI54318.1"/>
    <property type="molecule type" value="Genomic_DNA"/>
</dbReference>
<dbReference type="GO" id="GO:0006782">
    <property type="term" value="P:protoporphyrinogen IX biosynthetic process"/>
    <property type="evidence" value="ECO:0007669"/>
    <property type="project" value="UniProtKB-UniRule"/>
</dbReference>
<comment type="function">
    <text evidence="6 9">Catalyzes cyclization of the linear tetrapyrrole, hydroxymethylbilane, to the macrocyclic uroporphyrinogen III.</text>
</comment>
<evidence type="ECO:0000256" key="3">
    <source>
        <dbReference type="ARBA" id="ARBA00013109"/>
    </source>
</evidence>
<feature type="region of interest" description="Disordered" evidence="10">
    <location>
        <begin position="87"/>
        <end position="106"/>
    </location>
</feature>
<dbReference type="KEGG" id="aon:DEH84_13455"/>
<dbReference type="GO" id="GO:0004852">
    <property type="term" value="F:uroporphyrinogen-III synthase activity"/>
    <property type="evidence" value="ECO:0007669"/>
    <property type="project" value="UniProtKB-UniRule"/>
</dbReference>
<reference evidence="12 13" key="1">
    <citation type="submission" date="2018-05" db="EMBL/GenBank/DDBJ databases">
        <title>complete genome sequence of Aquabacterium olei NBRC 110486.</title>
        <authorList>
            <person name="Tang B."/>
            <person name="Chang J."/>
            <person name="Zhang L."/>
            <person name="Yang H."/>
        </authorList>
    </citation>
    <scope>NUCLEOTIDE SEQUENCE [LARGE SCALE GENOMIC DNA]</scope>
    <source>
        <strain evidence="12 13">NBRC 110486</strain>
    </source>
</reference>
<evidence type="ECO:0000259" key="11">
    <source>
        <dbReference type="Pfam" id="PF02602"/>
    </source>
</evidence>
<dbReference type="Proteomes" id="UP000244892">
    <property type="component" value="Chromosome"/>
</dbReference>
<dbReference type="InterPro" id="IPR036108">
    <property type="entry name" value="4pyrrol_syn_uPrphyn_synt_sf"/>
</dbReference>
<evidence type="ECO:0000256" key="5">
    <source>
        <dbReference type="ARBA" id="ARBA00023244"/>
    </source>
</evidence>
<gene>
    <name evidence="12" type="ORF">DEH84_13455</name>
</gene>
<evidence type="ECO:0000256" key="9">
    <source>
        <dbReference type="RuleBase" id="RU366031"/>
    </source>
</evidence>
<keyword evidence="5 9" id="KW-0627">Porphyrin biosynthesis</keyword>
<dbReference type="Gene3D" id="3.40.50.10090">
    <property type="match status" value="2"/>
</dbReference>
<name>A0A2U8FU51_9BURK</name>
<evidence type="ECO:0000256" key="4">
    <source>
        <dbReference type="ARBA" id="ARBA00023239"/>
    </source>
</evidence>
<comment type="catalytic activity">
    <reaction evidence="8 9">
        <text>hydroxymethylbilane = uroporphyrinogen III + H2O</text>
        <dbReference type="Rhea" id="RHEA:18965"/>
        <dbReference type="ChEBI" id="CHEBI:15377"/>
        <dbReference type="ChEBI" id="CHEBI:57308"/>
        <dbReference type="ChEBI" id="CHEBI:57845"/>
        <dbReference type="EC" id="4.2.1.75"/>
    </reaction>
</comment>
<dbReference type="SUPFAM" id="SSF69618">
    <property type="entry name" value="HemD-like"/>
    <property type="match status" value="1"/>
</dbReference>
<dbReference type="AlphaFoldDB" id="A0A2U8FU51"/>
<dbReference type="GO" id="GO:0006780">
    <property type="term" value="P:uroporphyrinogen III biosynthetic process"/>
    <property type="evidence" value="ECO:0007669"/>
    <property type="project" value="UniProtKB-UniRule"/>
</dbReference>
<keyword evidence="4 9" id="KW-0456">Lyase</keyword>
<organism evidence="12 13">
    <name type="scientific">Aquabacterium olei</name>
    <dbReference type="NCBI Taxonomy" id="1296669"/>
    <lineage>
        <taxon>Bacteria</taxon>
        <taxon>Pseudomonadati</taxon>
        <taxon>Pseudomonadota</taxon>
        <taxon>Betaproteobacteria</taxon>
        <taxon>Burkholderiales</taxon>
        <taxon>Aquabacterium</taxon>
    </lineage>
</organism>
<dbReference type="InterPro" id="IPR003754">
    <property type="entry name" value="4pyrrol_synth_uPrphyn_synth"/>
</dbReference>
<dbReference type="InterPro" id="IPR039793">
    <property type="entry name" value="UROS/Hem4"/>
</dbReference>
<dbReference type="PANTHER" id="PTHR38042">
    <property type="entry name" value="UROPORPHYRINOGEN-III SYNTHASE, CHLOROPLASTIC"/>
    <property type="match status" value="1"/>
</dbReference>
<evidence type="ECO:0000256" key="2">
    <source>
        <dbReference type="ARBA" id="ARBA00008133"/>
    </source>
</evidence>
<evidence type="ECO:0000256" key="7">
    <source>
        <dbReference type="ARBA" id="ARBA00040167"/>
    </source>
</evidence>
<evidence type="ECO:0000256" key="1">
    <source>
        <dbReference type="ARBA" id="ARBA00004772"/>
    </source>
</evidence>
<proteinExistence type="inferred from homology"/>
<comment type="pathway">
    <text evidence="1 9">Porphyrin-containing compound metabolism; protoporphyrin-IX biosynthesis; coproporphyrinogen-III from 5-aminolevulinate: step 3/4.</text>
</comment>
<evidence type="ECO:0000313" key="13">
    <source>
        <dbReference type="Proteomes" id="UP000244892"/>
    </source>
</evidence>
<evidence type="ECO:0000256" key="10">
    <source>
        <dbReference type="SAM" id="MobiDB-lite"/>
    </source>
</evidence>
<sequence>MRLLVTRPQPQADAWVADLRAAGLDAAALPLIAIEGPADPEPVRALWQGLAAHRLLMFVSPAAVQWFFALRPTEARWPATCLAATPGPGTAQSLQAAGAPSGLTPQQILTPPSQASQFDSEHLWPVLAPLDWAGQRVAILGGGDQSDVKGRTWLAEQLRARGATVTPVLAYQRGPGTWQAPEQALARAALADPAAHQWLFSSSQAIDHLIAHHLPAWSLSVPDWAAHQALVTHPKIAEHARRAGFGHLVQTRPTLEAVVQARRTAA</sequence>
<dbReference type="EC" id="4.2.1.75" evidence="3 9"/>
<evidence type="ECO:0000313" key="12">
    <source>
        <dbReference type="EMBL" id="AWI54318.1"/>
    </source>
</evidence>
<evidence type="ECO:0000256" key="6">
    <source>
        <dbReference type="ARBA" id="ARBA00037589"/>
    </source>
</evidence>
<keyword evidence="13" id="KW-1185">Reference proteome</keyword>
<dbReference type="RefSeq" id="WP_109037314.1">
    <property type="nucleotide sequence ID" value="NZ_CP029210.1"/>
</dbReference>
<dbReference type="CDD" id="cd06578">
    <property type="entry name" value="HemD"/>
    <property type="match status" value="1"/>
</dbReference>
<dbReference type="Pfam" id="PF02602">
    <property type="entry name" value="HEM4"/>
    <property type="match status" value="1"/>
</dbReference>
<comment type="similarity">
    <text evidence="2 9">Belongs to the uroporphyrinogen-III synthase family.</text>
</comment>
<evidence type="ECO:0000256" key="8">
    <source>
        <dbReference type="ARBA" id="ARBA00048617"/>
    </source>
</evidence>
<protein>
    <recommendedName>
        <fullName evidence="7 9">Uroporphyrinogen-III synthase</fullName>
        <ecNumber evidence="3 9">4.2.1.75</ecNumber>
    </recommendedName>
</protein>
<feature type="domain" description="Tetrapyrrole biosynthesis uroporphyrinogen III synthase" evidence="11">
    <location>
        <begin position="13"/>
        <end position="260"/>
    </location>
</feature>
<accession>A0A2U8FU51</accession>
<dbReference type="PANTHER" id="PTHR38042:SF1">
    <property type="entry name" value="UROPORPHYRINOGEN-III SYNTHASE, CHLOROPLASTIC"/>
    <property type="match status" value="1"/>
</dbReference>
<dbReference type="OrthoDB" id="9787650at2"/>